<keyword evidence="3" id="KW-1185">Reference proteome</keyword>
<name>A0AAN7YZ76_9PEZI</name>
<evidence type="ECO:0000313" key="2">
    <source>
        <dbReference type="EMBL" id="KAK5631055.1"/>
    </source>
</evidence>
<evidence type="ECO:0000256" key="1">
    <source>
        <dbReference type="SAM" id="MobiDB-lite"/>
    </source>
</evidence>
<evidence type="ECO:0000313" key="3">
    <source>
        <dbReference type="Proteomes" id="UP001305414"/>
    </source>
</evidence>
<organism evidence="2 3">
    <name type="scientific">Xylaria bambusicola</name>
    <dbReference type="NCBI Taxonomy" id="326684"/>
    <lineage>
        <taxon>Eukaryota</taxon>
        <taxon>Fungi</taxon>
        <taxon>Dikarya</taxon>
        <taxon>Ascomycota</taxon>
        <taxon>Pezizomycotina</taxon>
        <taxon>Sordariomycetes</taxon>
        <taxon>Xylariomycetidae</taxon>
        <taxon>Xylariales</taxon>
        <taxon>Xylariaceae</taxon>
        <taxon>Xylaria</taxon>
    </lineage>
</organism>
<protein>
    <submittedName>
        <fullName evidence="2">Uncharacterized protein</fullName>
    </submittedName>
</protein>
<sequence length="180" mass="20562">MDPTPLPRVSDLDASLPRKSRDEHRIPTSSFTFSISDLWKPTKEPIKQWINQLPVHVGHEEPLEPAHYRNLKHSFVSSYLDNELFHFTVASARRFQWMKADLPPRVLKTPMNILAPKTTAINERRQARQQDIGHQRNHVAAGWLTLAVASSIGFPMLVSVLPRHLGIAAYPRDRIHVCLA</sequence>
<proteinExistence type="predicted"/>
<comment type="caution">
    <text evidence="2">The sequence shown here is derived from an EMBL/GenBank/DDBJ whole genome shotgun (WGS) entry which is preliminary data.</text>
</comment>
<dbReference type="Proteomes" id="UP001305414">
    <property type="component" value="Unassembled WGS sequence"/>
</dbReference>
<dbReference type="EMBL" id="JAWHQM010000018">
    <property type="protein sequence ID" value="KAK5631055.1"/>
    <property type="molecule type" value="Genomic_DNA"/>
</dbReference>
<feature type="region of interest" description="Disordered" evidence="1">
    <location>
        <begin position="1"/>
        <end position="23"/>
    </location>
</feature>
<accession>A0AAN7YZ76</accession>
<dbReference type="AlphaFoldDB" id="A0AAN7YZ76"/>
<gene>
    <name evidence="2" type="ORF">RRF57_006770</name>
</gene>
<reference evidence="2 3" key="1">
    <citation type="submission" date="2023-10" db="EMBL/GenBank/DDBJ databases">
        <title>Draft genome sequence of Xylaria bambusicola isolate GMP-LS, the root and basal stem rot pathogen of sugarcane in Indonesia.</title>
        <authorList>
            <person name="Selvaraj P."/>
            <person name="Muralishankar V."/>
            <person name="Muruganantham S."/>
            <person name="Sp S."/>
            <person name="Haryani S."/>
            <person name="Lau K.J.X."/>
            <person name="Naqvi N.I."/>
        </authorList>
    </citation>
    <scope>NUCLEOTIDE SEQUENCE [LARGE SCALE GENOMIC DNA]</scope>
    <source>
        <strain evidence="2">GMP-LS</strain>
    </source>
</reference>